<feature type="transmembrane region" description="Helical" evidence="1">
    <location>
        <begin position="29"/>
        <end position="50"/>
    </location>
</feature>
<dbReference type="RefSeq" id="WP_161837079.1">
    <property type="nucleotide sequence ID" value="NZ_CP048000.1"/>
</dbReference>
<keyword evidence="1" id="KW-1133">Transmembrane helix</keyword>
<organism evidence="3 4">
    <name type="scientific">Anaerocolumna sedimenticola</name>
    <dbReference type="NCBI Taxonomy" id="2696063"/>
    <lineage>
        <taxon>Bacteria</taxon>
        <taxon>Bacillati</taxon>
        <taxon>Bacillota</taxon>
        <taxon>Clostridia</taxon>
        <taxon>Lachnospirales</taxon>
        <taxon>Lachnospiraceae</taxon>
        <taxon>Anaerocolumna</taxon>
    </lineage>
</organism>
<dbReference type="EMBL" id="CP048000">
    <property type="protein sequence ID" value="QHQ60243.1"/>
    <property type="molecule type" value="Genomic_DNA"/>
</dbReference>
<evidence type="ECO:0000259" key="2">
    <source>
        <dbReference type="Pfam" id="PF01478"/>
    </source>
</evidence>
<feature type="transmembrane region" description="Helical" evidence="1">
    <location>
        <begin position="122"/>
        <end position="140"/>
    </location>
</feature>
<keyword evidence="1" id="KW-0812">Transmembrane</keyword>
<dbReference type="GO" id="GO:0004190">
    <property type="term" value="F:aspartic-type endopeptidase activity"/>
    <property type="evidence" value="ECO:0007669"/>
    <property type="project" value="InterPro"/>
</dbReference>
<evidence type="ECO:0000256" key="1">
    <source>
        <dbReference type="SAM" id="Phobius"/>
    </source>
</evidence>
<sequence>MDYLITLFVCIWLVICSWQDIKKKRVHVVLIGIGCLIICICSFITGEITVWSRVAGLGLGLLLFLLTLVTRGQIGIGDGLIVSIIGIGLGFPVAAFTLTYGLFVSAIFSIGLILIKKVNKKATIPFIPFIFIGYLGVILIC</sequence>
<dbReference type="InterPro" id="IPR000045">
    <property type="entry name" value="Prepilin_IV_endopep_pep"/>
</dbReference>
<dbReference type="GO" id="GO:0016020">
    <property type="term" value="C:membrane"/>
    <property type="evidence" value="ECO:0007669"/>
    <property type="project" value="InterPro"/>
</dbReference>
<keyword evidence="4" id="KW-1185">Reference proteome</keyword>
<proteinExistence type="predicted"/>
<name>A0A6P1TII7_9FIRM</name>
<dbReference type="Gene3D" id="1.20.120.1220">
    <property type="match status" value="1"/>
</dbReference>
<dbReference type="KEGG" id="anr:Ana3638_05165"/>
<dbReference type="AlphaFoldDB" id="A0A6P1TII7"/>
<keyword evidence="1" id="KW-0472">Membrane</keyword>
<feature type="transmembrane region" description="Helical" evidence="1">
    <location>
        <begin position="93"/>
        <end position="115"/>
    </location>
</feature>
<evidence type="ECO:0000313" key="4">
    <source>
        <dbReference type="Proteomes" id="UP000464314"/>
    </source>
</evidence>
<protein>
    <recommendedName>
        <fullName evidence="2">Prepilin type IV endopeptidase peptidase domain-containing protein</fullName>
    </recommendedName>
</protein>
<feature type="domain" description="Prepilin type IV endopeptidase peptidase" evidence="2">
    <location>
        <begin position="7"/>
        <end position="110"/>
    </location>
</feature>
<accession>A0A6P1TII7</accession>
<reference evidence="3 4" key="1">
    <citation type="submission" date="2020-01" db="EMBL/GenBank/DDBJ databases">
        <title>Genome analysis of Anaerocolumna sp. CBA3638.</title>
        <authorList>
            <person name="Kim J."/>
            <person name="Roh S.W."/>
        </authorList>
    </citation>
    <scope>NUCLEOTIDE SEQUENCE [LARGE SCALE GENOMIC DNA]</scope>
    <source>
        <strain evidence="3 4">CBA3638</strain>
    </source>
</reference>
<evidence type="ECO:0000313" key="3">
    <source>
        <dbReference type="EMBL" id="QHQ60243.1"/>
    </source>
</evidence>
<gene>
    <name evidence="3" type="ORF">Ana3638_05165</name>
</gene>
<dbReference type="Proteomes" id="UP000464314">
    <property type="component" value="Chromosome"/>
</dbReference>
<dbReference type="Pfam" id="PF01478">
    <property type="entry name" value="Peptidase_A24"/>
    <property type="match status" value="1"/>
</dbReference>